<evidence type="ECO:0000256" key="1">
    <source>
        <dbReference type="ARBA" id="ARBA00007169"/>
    </source>
</evidence>
<keyword evidence="5" id="KW-1185">Reference proteome</keyword>
<feature type="domain" description="Thioesterase TesA-like" evidence="3">
    <location>
        <begin position="7"/>
        <end position="233"/>
    </location>
</feature>
<proteinExistence type="inferred from homology"/>
<comment type="similarity">
    <text evidence="1">Belongs to the thioesterase family.</text>
</comment>
<dbReference type="PANTHER" id="PTHR11487">
    <property type="entry name" value="THIOESTERASE"/>
    <property type="match status" value="1"/>
</dbReference>
<keyword evidence="2" id="KW-0378">Hydrolase</keyword>
<dbReference type="AlphaFoldDB" id="A0A081XH99"/>
<name>A0A081XH99_STRTO</name>
<evidence type="ECO:0000313" key="4">
    <source>
        <dbReference type="EMBL" id="KES02922.1"/>
    </source>
</evidence>
<dbReference type="InterPro" id="IPR020802">
    <property type="entry name" value="TesA-like"/>
</dbReference>
<dbReference type="InterPro" id="IPR029058">
    <property type="entry name" value="AB_hydrolase_fold"/>
</dbReference>
<sequence>MTGMRLFCLPYAGGSALRVYHEWPALLPDGIDVWPLELPGRGSRMAESPCTSVDGLVDDLVPTVLSALDGGPYAIFGHSLGGLLAFELARRLEHVHGRPPAHLLVSAYEAPDLPTEPDRDHLLPDDEFRARLRGLVGTPEEVLDNDDLMEILIPVLRADFTVSNTYRLTSPWLTLSCPLTVFGGLDDPEAPPHTLRAWQHRTTGAFRLRLLPGNHFFLNTERALLTDAVHTALAADEADVGRRRGRRA</sequence>
<dbReference type="Gene3D" id="3.40.50.1820">
    <property type="entry name" value="alpha/beta hydrolase"/>
    <property type="match status" value="1"/>
</dbReference>
<dbReference type="EMBL" id="JFCB01000062">
    <property type="protein sequence ID" value="KES02922.1"/>
    <property type="molecule type" value="Genomic_DNA"/>
</dbReference>
<accession>A0A081XH99</accession>
<dbReference type="GO" id="GO:0008610">
    <property type="term" value="P:lipid biosynthetic process"/>
    <property type="evidence" value="ECO:0007669"/>
    <property type="project" value="TreeGrafter"/>
</dbReference>
<dbReference type="PANTHER" id="PTHR11487:SF0">
    <property type="entry name" value="S-ACYL FATTY ACID SYNTHASE THIOESTERASE, MEDIUM CHAIN"/>
    <property type="match status" value="1"/>
</dbReference>
<dbReference type="InterPro" id="IPR012223">
    <property type="entry name" value="TEII"/>
</dbReference>
<evidence type="ECO:0000259" key="3">
    <source>
        <dbReference type="SMART" id="SM00824"/>
    </source>
</evidence>
<dbReference type="GO" id="GO:0016787">
    <property type="term" value="F:hydrolase activity"/>
    <property type="evidence" value="ECO:0007669"/>
    <property type="project" value="UniProtKB-KW"/>
</dbReference>
<dbReference type="Proteomes" id="UP000028341">
    <property type="component" value="Unassembled WGS sequence"/>
</dbReference>
<reference evidence="4 5" key="1">
    <citation type="submission" date="2014-02" db="EMBL/GenBank/DDBJ databases">
        <title>The genome announcement of Streptomyces toyocaensis NRRL15009.</title>
        <authorList>
            <person name="Hong H.-J."/>
            <person name="Kwun M.J."/>
        </authorList>
    </citation>
    <scope>NUCLEOTIDE SEQUENCE [LARGE SCALE GENOMIC DNA]</scope>
    <source>
        <strain evidence="4 5">NRRL 15009</strain>
    </source>
</reference>
<dbReference type="SUPFAM" id="SSF53474">
    <property type="entry name" value="alpha/beta-Hydrolases"/>
    <property type="match status" value="1"/>
</dbReference>
<protein>
    <recommendedName>
        <fullName evidence="3">Thioesterase TesA-like domain-containing protein</fullName>
    </recommendedName>
</protein>
<dbReference type="STRING" id="55952.BU52_33335"/>
<gene>
    <name evidence="4" type="ORF">BU52_33335</name>
</gene>
<dbReference type="SMART" id="SM00824">
    <property type="entry name" value="PKS_TE"/>
    <property type="match status" value="1"/>
</dbReference>
<organism evidence="4 5">
    <name type="scientific">Streptomyces toyocaensis</name>
    <dbReference type="NCBI Taxonomy" id="55952"/>
    <lineage>
        <taxon>Bacteria</taxon>
        <taxon>Bacillati</taxon>
        <taxon>Actinomycetota</taxon>
        <taxon>Actinomycetes</taxon>
        <taxon>Kitasatosporales</taxon>
        <taxon>Streptomycetaceae</taxon>
        <taxon>Streptomyces</taxon>
    </lineage>
</organism>
<evidence type="ECO:0000313" key="5">
    <source>
        <dbReference type="Proteomes" id="UP000028341"/>
    </source>
</evidence>
<dbReference type="eggNOG" id="COG3208">
    <property type="taxonomic scope" value="Bacteria"/>
</dbReference>
<dbReference type="InterPro" id="IPR001031">
    <property type="entry name" value="Thioesterase"/>
</dbReference>
<dbReference type="Pfam" id="PF00975">
    <property type="entry name" value="Thioesterase"/>
    <property type="match status" value="1"/>
</dbReference>
<comment type="caution">
    <text evidence="4">The sequence shown here is derived from an EMBL/GenBank/DDBJ whole genome shotgun (WGS) entry which is preliminary data.</text>
</comment>
<evidence type="ECO:0000256" key="2">
    <source>
        <dbReference type="ARBA" id="ARBA00022801"/>
    </source>
</evidence>